<dbReference type="AlphaFoldDB" id="R0P4C5"/>
<dbReference type="EC" id="2.2.1.6" evidence="1"/>
<sequence length="33" mass="3705">MLIEVDISRKEQVLPMVPAGKSNHEMLGVKFHA</sequence>
<comment type="caution">
    <text evidence="1">The sequence shown here is derived from an EMBL/GenBank/DDBJ whole genome shotgun (WGS) entry which is preliminary data.</text>
</comment>
<keyword evidence="1" id="KW-0808">Transferase</keyword>
<name>R0P4C5_STRMT</name>
<evidence type="ECO:0000313" key="1">
    <source>
        <dbReference type="EMBL" id="EOB32268.1"/>
    </source>
</evidence>
<dbReference type="Proteomes" id="UP000013315">
    <property type="component" value="Unassembled WGS sequence"/>
</dbReference>
<dbReference type="GO" id="GO:0003984">
    <property type="term" value="F:acetolactate synthase activity"/>
    <property type="evidence" value="ECO:0007669"/>
    <property type="project" value="UniProtKB-EC"/>
</dbReference>
<reference evidence="1 2" key="1">
    <citation type="submission" date="2013-04" db="EMBL/GenBank/DDBJ databases">
        <authorList>
            <person name="Ikryannikova L.N."/>
            <person name="Ilina E.N."/>
            <person name="Kostryukova E.S."/>
            <person name="Semashko T.A."/>
            <person name="Karpova I.Y.U."/>
            <person name="Larin A.K."/>
            <person name="Ischenko D.S."/>
            <person name="Alekseev D.G."/>
            <person name="Klimova E.A."/>
            <person name="Filimonova A.V."/>
            <person name="Savinova T.A."/>
            <person name="Filimonova O.Y.U."/>
            <person name="Dubovickaya V.A."/>
            <person name="Sidorenko S.V."/>
            <person name="Govorun V.M."/>
        </authorList>
    </citation>
    <scope>NUCLEOTIDE SEQUENCE [LARGE SCALE GENOMIC DNA]</scope>
    <source>
        <strain evidence="1 2">13/39</strain>
    </source>
</reference>
<dbReference type="EMBL" id="AQTU01000016">
    <property type="protein sequence ID" value="EOB32268.1"/>
    <property type="molecule type" value="Genomic_DNA"/>
</dbReference>
<accession>R0P4C5</accession>
<evidence type="ECO:0000313" key="2">
    <source>
        <dbReference type="Proteomes" id="UP000013315"/>
    </source>
</evidence>
<protein>
    <submittedName>
        <fullName evidence="1">Acetolactate synthase catalytic subunit</fullName>
        <ecNumber evidence="1">2.2.1.6</ecNumber>
    </submittedName>
</protein>
<proteinExistence type="predicted"/>
<organism evidence="1 2">
    <name type="scientific">Streptococcus mitis 13/39</name>
    <dbReference type="NCBI Taxonomy" id="1239793"/>
    <lineage>
        <taxon>Bacteria</taxon>
        <taxon>Bacillati</taxon>
        <taxon>Bacillota</taxon>
        <taxon>Bacilli</taxon>
        <taxon>Lactobacillales</taxon>
        <taxon>Streptococcaceae</taxon>
        <taxon>Streptococcus</taxon>
        <taxon>Streptococcus mitis group</taxon>
    </lineage>
</organism>
<gene>
    <name evidence="1" type="ORF">D065_06301</name>
</gene>